<feature type="coiled-coil region" evidence="1">
    <location>
        <begin position="20"/>
        <end position="54"/>
    </location>
</feature>
<organism evidence="2">
    <name type="scientific">Gongylonema pulchrum</name>
    <dbReference type="NCBI Taxonomy" id="637853"/>
    <lineage>
        <taxon>Eukaryota</taxon>
        <taxon>Metazoa</taxon>
        <taxon>Ecdysozoa</taxon>
        <taxon>Nematoda</taxon>
        <taxon>Chromadorea</taxon>
        <taxon>Rhabditida</taxon>
        <taxon>Spirurina</taxon>
        <taxon>Spiruromorpha</taxon>
        <taxon>Spiruroidea</taxon>
        <taxon>Gongylonematidae</taxon>
        <taxon>Gongylonema</taxon>
    </lineage>
</organism>
<accession>A0A183DB90</accession>
<dbReference type="AlphaFoldDB" id="A0A183DB90"/>
<keyword evidence="1" id="KW-0175">Coiled coil</keyword>
<name>A0A183DB90_9BILA</name>
<dbReference type="WBParaSite" id="GPUH_0000598901-mRNA-1">
    <property type="protein sequence ID" value="GPUH_0000598901-mRNA-1"/>
    <property type="gene ID" value="GPUH_0000598901"/>
</dbReference>
<evidence type="ECO:0000313" key="2">
    <source>
        <dbReference type="WBParaSite" id="GPUH_0000598901-mRNA-1"/>
    </source>
</evidence>
<protein>
    <submittedName>
        <fullName evidence="2">Myosin_tail_1 domain-containing protein</fullName>
    </submittedName>
</protein>
<evidence type="ECO:0000256" key="1">
    <source>
        <dbReference type="SAM" id="Coils"/>
    </source>
</evidence>
<reference evidence="2" key="1">
    <citation type="submission" date="2016-06" db="UniProtKB">
        <authorList>
            <consortium name="WormBaseParasite"/>
        </authorList>
    </citation>
    <scope>IDENTIFICATION</scope>
</reference>
<proteinExistence type="predicted"/>
<sequence length="58" mass="7005">LENELEELQAAHAEELDSVKSKFDHQLKSLRDRLEHEENRRKKAHEELQTLKVTYFMI</sequence>